<protein>
    <submittedName>
        <fullName evidence="1">Uncharacterized protein</fullName>
    </submittedName>
</protein>
<reference evidence="1 2" key="2">
    <citation type="journal article" date="2022" name="Mol. Ecol. Resour.">
        <title>The genomes of chicory, endive, great burdock and yacon provide insights into Asteraceae paleo-polyploidization history and plant inulin production.</title>
        <authorList>
            <person name="Fan W."/>
            <person name="Wang S."/>
            <person name="Wang H."/>
            <person name="Wang A."/>
            <person name="Jiang F."/>
            <person name="Liu H."/>
            <person name="Zhao H."/>
            <person name="Xu D."/>
            <person name="Zhang Y."/>
        </authorList>
    </citation>
    <scope>NUCLEOTIDE SEQUENCE [LARGE SCALE GENOMIC DNA]</scope>
    <source>
        <strain evidence="2">cv. Punajuju</strain>
        <tissue evidence="1">Leaves</tissue>
    </source>
</reference>
<gene>
    <name evidence="1" type="ORF">L2E82_22611</name>
</gene>
<accession>A0ACB9DXU5</accession>
<dbReference type="EMBL" id="CM042012">
    <property type="protein sequence ID" value="KAI3751523.1"/>
    <property type="molecule type" value="Genomic_DNA"/>
</dbReference>
<reference evidence="2" key="1">
    <citation type="journal article" date="2022" name="Mol. Ecol. Resour.">
        <title>The genomes of chicory, endive, great burdock and yacon provide insights into Asteraceae palaeo-polyploidization history and plant inulin production.</title>
        <authorList>
            <person name="Fan W."/>
            <person name="Wang S."/>
            <person name="Wang H."/>
            <person name="Wang A."/>
            <person name="Jiang F."/>
            <person name="Liu H."/>
            <person name="Zhao H."/>
            <person name="Xu D."/>
            <person name="Zhang Y."/>
        </authorList>
    </citation>
    <scope>NUCLEOTIDE SEQUENCE [LARGE SCALE GENOMIC DNA]</scope>
    <source>
        <strain evidence="2">cv. Punajuju</strain>
    </source>
</reference>
<keyword evidence="2" id="KW-1185">Reference proteome</keyword>
<organism evidence="1 2">
    <name type="scientific">Cichorium intybus</name>
    <name type="common">Chicory</name>
    <dbReference type="NCBI Taxonomy" id="13427"/>
    <lineage>
        <taxon>Eukaryota</taxon>
        <taxon>Viridiplantae</taxon>
        <taxon>Streptophyta</taxon>
        <taxon>Embryophyta</taxon>
        <taxon>Tracheophyta</taxon>
        <taxon>Spermatophyta</taxon>
        <taxon>Magnoliopsida</taxon>
        <taxon>eudicotyledons</taxon>
        <taxon>Gunneridae</taxon>
        <taxon>Pentapetalae</taxon>
        <taxon>asterids</taxon>
        <taxon>campanulids</taxon>
        <taxon>Asterales</taxon>
        <taxon>Asteraceae</taxon>
        <taxon>Cichorioideae</taxon>
        <taxon>Cichorieae</taxon>
        <taxon>Cichoriinae</taxon>
        <taxon>Cichorium</taxon>
    </lineage>
</organism>
<dbReference type="Proteomes" id="UP001055811">
    <property type="component" value="Linkage Group LG04"/>
</dbReference>
<sequence>MARTENWQPPIDIRRVLRIVDDLPAISFDSLSSSSRETDEGVVPVWSPSNSSFTDTFVEGGSLKMLGAIGDDLRSSISNLTYSNGG</sequence>
<proteinExistence type="predicted"/>
<name>A0ACB9DXU5_CICIN</name>
<evidence type="ECO:0000313" key="2">
    <source>
        <dbReference type="Proteomes" id="UP001055811"/>
    </source>
</evidence>
<evidence type="ECO:0000313" key="1">
    <source>
        <dbReference type="EMBL" id="KAI3751523.1"/>
    </source>
</evidence>
<comment type="caution">
    <text evidence="1">The sequence shown here is derived from an EMBL/GenBank/DDBJ whole genome shotgun (WGS) entry which is preliminary data.</text>
</comment>